<dbReference type="AlphaFoldDB" id="A0A921E4V1"/>
<reference evidence="4" key="1">
    <citation type="journal article" date="2021" name="PeerJ">
        <title>Extensive microbial diversity within the chicken gut microbiome revealed by metagenomics and culture.</title>
        <authorList>
            <person name="Gilroy R."/>
            <person name="Ravi A."/>
            <person name="Getino M."/>
            <person name="Pursley I."/>
            <person name="Horton D.L."/>
            <person name="Alikhan N.F."/>
            <person name="Baker D."/>
            <person name="Gharbi K."/>
            <person name="Hall N."/>
            <person name="Watson M."/>
            <person name="Adriaenssens E.M."/>
            <person name="Foster-Nyarko E."/>
            <person name="Jarju S."/>
            <person name="Secka A."/>
            <person name="Antonio M."/>
            <person name="Oren A."/>
            <person name="Chaudhuri R.R."/>
            <person name="La Ragione R."/>
            <person name="Hildebrand F."/>
            <person name="Pallen M.J."/>
        </authorList>
    </citation>
    <scope>NUCLEOTIDE SEQUENCE</scope>
    <source>
        <strain evidence="4">316</strain>
    </source>
</reference>
<evidence type="ECO:0000256" key="2">
    <source>
        <dbReference type="SAM" id="Phobius"/>
    </source>
</evidence>
<feature type="region of interest" description="Disordered" evidence="1">
    <location>
        <begin position="1"/>
        <end position="22"/>
    </location>
</feature>
<evidence type="ECO:0000313" key="5">
    <source>
        <dbReference type="Proteomes" id="UP000742631"/>
    </source>
</evidence>
<comment type="caution">
    <text evidence="4">The sequence shown here is derived from an EMBL/GenBank/DDBJ whole genome shotgun (WGS) entry which is preliminary data.</text>
</comment>
<keyword evidence="2" id="KW-0812">Transmembrane</keyword>
<evidence type="ECO:0000313" key="4">
    <source>
        <dbReference type="EMBL" id="HJE24587.1"/>
    </source>
</evidence>
<gene>
    <name evidence="4" type="ORF">K8W01_13095</name>
</gene>
<keyword evidence="2" id="KW-0472">Membrane</keyword>
<keyword evidence="2" id="KW-1133">Transmembrane helix</keyword>
<reference evidence="4" key="2">
    <citation type="submission" date="2021-09" db="EMBL/GenBank/DDBJ databases">
        <authorList>
            <person name="Gilroy R."/>
        </authorList>
    </citation>
    <scope>NUCLEOTIDE SEQUENCE</scope>
    <source>
        <strain evidence="4">316</strain>
    </source>
</reference>
<accession>A0A921E4V1</accession>
<feature type="domain" description="TadE-like" evidence="3">
    <location>
        <begin position="38"/>
        <end position="72"/>
    </location>
</feature>
<evidence type="ECO:0000259" key="3">
    <source>
        <dbReference type="Pfam" id="PF07811"/>
    </source>
</evidence>
<proteinExistence type="predicted"/>
<dbReference type="EMBL" id="DYYG01000037">
    <property type="protein sequence ID" value="HJE24587.1"/>
    <property type="molecule type" value="Genomic_DNA"/>
</dbReference>
<dbReference type="Proteomes" id="UP000742631">
    <property type="component" value="Unassembled WGS sequence"/>
</dbReference>
<feature type="transmembrane region" description="Helical" evidence="2">
    <location>
        <begin position="40"/>
        <end position="65"/>
    </location>
</feature>
<evidence type="ECO:0000256" key="1">
    <source>
        <dbReference type="SAM" id="MobiDB-lite"/>
    </source>
</evidence>
<dbReference type="InterPro" id="IPR012495">
    <property type="entry name" value="TadE-like_dom"/>
</dbReference>
<dbReference type="Pfam" id="PF07811">
    <property type="entry name" value="TadE"/>
    <property type="match status" value="1"/>
</dbReference>
<name>A0A921E4V1_9HYPH</name>
<organism evidence="4 5">
    <name type="scientific">Methylorubrum populi</name>
    <dbReference type="NCBI Taxonomy" id="223967"/>
    <lineage>
        <taxon>Bacteria</taxon>
        <taxon>Pseudomonadati</taxon>
        <taxon>Pseudomonadota</taxon>
        <taxon>Alphaproteobacteria</taxon>
        <taxon>Hyphomicrobiales</taxon>
        <taxon>Methylobacteriaceae</taxon>
        <taxon>Methylorubrum</taxon>
    </lineage>
</organism>
<protein>
    <submittedName>
        <fullName evidence="4">Pilus assembly protein</fullName>
    </submittedName>
</protein>
<sequence>MPAGSPDSRPSVQPGVPAGKPPADLVARARSFRRSESGIAALEFALVLPTFLFVLLSSAQLIMYVNAVRRVELIAYSISQMISQATPPAGQTIAKINATDLHFSFDSTLVLFPYVMADAYRRSMPWHQNISINYAGIKFTPKSSSCPTGTDMSSCYNGNVVWTSTGTFQPAGGDNYRPCGQLQLPADDNAPPNRAYLPRSAYGPASLVVIDVVFNFRPTFGSGLVPAIRIARSAYVLPRYATLVDYDLTNNDGIAVKCLGM</sequence>